<organism evidence="9 10">
    <name type="scientific">[Clostridium] citroniae WAL-19142</name>
    <dbReference type="NCBI Taxonomy" id="742734"/>
    <lineage>
        <taxon>Bacteria</taxon>
        <taxon>Bacillati</taxon>
        <taxon>Bacillota</taxon>
        <taxon>Clostridia</taxon>
        <taxon>Lachnospirales</taxon>
        <taxon>Lachnospiraceae</taxon>
        <taxon>Enterocloster</taxon>
    </lineage>
</organism>
<evidence type="ECO:0000313" key="9">
    <source>
        <dbReference type="EMBL" id="KMW23214.1"/>
    </source>
</evidence>
<dbReference type="EMBL" id="ADLK01000006">
    <property type="protein sequence ID" value="KMW23214.1"/>
    <property type="molecule type" value="Genomic_DNA"/>
</dbReference>
<name>A0A0J9CF42_9FIRM</name>
<evidence type="ECO:0000259" key="8">
    <source>
        <dbReference type="PROSITE" id="PS50928"/>
    </source>
</evidence>
<keyword evidence="3" id="KW-1003">Cell membrane</keyword>
<evidence type="ECO:0000256" key="6">
    <source>
        <dbReference type="ARBA" id="ARBA00023136"/>
    </source>
</evidence>
<keyword evidence="6 7" id="KW-0472">Membrane</keyword>
<dbReference type="OrthoDB" id="9787837at2"/>
<keyword evidence="2 7" id="KW-0813">Transport</keyword>
<comment type="caution">
    <text evidence="9">The sequence shown here is derived from an EMBL/GenBank/DDBJ whole genome shotgun (WGS) entry which is preliminary data.</text>
</comment>
<reference evidence="9 10" key="1">
    <citation type="submission" date="2011-04" db="EMBL/GenBank/DDBJ databases">
        <title>The Genome Sequence of Clostridium citroniae WAL-19142.</title>
        <authorList>
            <consortium name="The Broad Institute Genome Sequencing Platform"/>
            <person name="Earl A."/>
            <person name="Ward D."/>
            <person name="Feldgarden M."/>
            <person name="Gevers D."/>
            <person name="Warren Y.A."/>
            <person name="Tyrrell K.L."/>
            <person name="Citron D.M."/>
            <person name="Goldstein E.J."/>
            <person name="Daigneault M."/>
            <person name="Allen-Vercoe E."/>
            <person name="Young S.K."/>
            <person name="Zeng Q."/>
            <person name="Gargeya S."/>
            <person name="Fitzgerald M."/>
            <person name="Haas B."/>
            <person name="Abouelleil A."/>
            <person name="Alvarado L."/>
            <person name="Arachchi H.M."/>
            <person name="Berlin A."/>
            <person name="Brown A."/>
            <person name="Chapman S.B."/>
            <person name="Chen Z."/>
            <person name="Dunbar C."/>
            <person name="Freedman E."/>
            <person name="Gearin G."/>
            <person name="Gellesch M."/>
            <person name="Goldberg J."/>
            <person name="Griggs A."/>
            <person name="Gujja S."/>
            <person name="Heilman E.R."/>
            <person name="Heiman D."/>
            <person name="Howarth C."/>
            <person name="Larson L."/>
            <person name="Lui A."/>
            <person name="MacDonald P.J."/>
            <person name="Mehta T."/>
            <person name="Montmayeur A."/>
            <person name="Murphy C."/>
            <person name="Neiman D."/>
            <person name="Pearson M."/>
            <person name="Priest M."/>
            <person name="Roberts A."/>
            <person name="Saif S."/>
            <person name="Shea T."/>
            <person name="Shenoy N."/>
            <person name="Sisk P."/>
            <person name="Stolte C."/>
            <person name="Sykes S."/>
            <person name="White J."/>
            <person name="Yandava C."/>
            <person name="Wortman J."/>
            <person name="Nusbaum C."/>
            <person name="Birren B."/>
        </authorList>
    </citation>
    <scope>NUCLEOTIDE SEQUENCE [LARGE SCALE GENOMIC DNA]</scope>
    <source>
        <strain evidence="9 10">WAL-19142</strain>
    </source>
</reference>
<evidence type="ECO:0000256" key="5">
    <source>
        <dbReference type="ARBA" id="ARBA00022989"/>
    </source>
</evidence>
<feature type="transmembrane region" description="Helical" evidence="7">
    <location>
        <begin position="139"/>
        <end position="158"/>
    </location>
</feature>
<protein>
    <recommendedName>
        <fullName evidence="8">ABC transmembrane type-1 domain-containing protein</fullName>
    </recommendedName>
</protein>
<evidence type="ECO:0000256" key="7">
    <source>
        <dbReference type="RuleBase" id="RU363032"/>
    </source>
</evidence>
<evidence type="ECO:0000256" key="2">
    <source>
        <dbReference type="ARBA" id="ARBA00022448"/>
    </source>
</evidence>
<evidence type="ECO:0000256" key="3">
    <source>
        <dbReference type="ARBA" id="ARBA00022475"/>
    </source>
</evidence>
<sequence length="275" mass="30871">MKERKGSFDFISNCLIVAGAVISYFPLYWLLSSSFKYSHAINNMVPEWFPKHPTLQNYVNLFSNSNTLRWLFNSVFISTVTTALIVLTSVLAAYAFAKMQFKGKKVLFMLFIATLMLPKEVYIIPLFKVTQKLGISGGYAGAILPNVALSFGIFLLEQHFESIPDALREAARMDGASEWYIFSGIYVPLIKAGIAALIILMFIQVWNDYLWQLIQLTKDELKTIQLGVASTQNEQNPDSGLTMAGAVYAALPLCIMFLMFQNYFTQGITMGAVKE</sequence>
<dbReference type="GO" id="GO:0055085">
    <property type="term" value="P:transmembrane transport"/>
    <property type="evidence" value="ECO:0007669"/>
    <property type="project" value="InterPro"/>
</dbReference>
<dbReference type="InterPro" id="IPR000515">
    <property type="entry name" value="MetI-like"/>
</dbReference>
<dbReference type="GO" id="GO:0005886">
    <property type="term" value="C:plasma membrane"/>
    <property type="evidence" value="ECO:0007669"/>
    <property type="project" value="UniProtKB-SubCell"/>
</dbReference>
<keyword evidence="4 7" id="KW-0812">Transmembrane</keyword>
<evidence type="ECO:0000313" key="10">
    <source>
        <dbReference type="Proteomes" id="UP000037392"/>
    </source>
</evidence>
<feature type="transmembrane region" description="Helical" evidence="7">
    <location>
        <begin position="240"/>
        <end position="260"/>
    </location>
</feature>
<evidence type="ECO:0000256" key="1">
    <source>
        <dbReference type="ARBA" id="ARBA00004651"/>
    </source>
</evidence>
<dbReference type="PANTHER" id="PTHR43744">
    <property type="entry name" value="ABC TRANSPORTER PERMEASE PROTEIN MG189-RELATED-RELATED"/>
    <property type="match status" value="1"/>
</dbReference>
<dbReference type="RefSeq" id="WP_007867177.1">
    <property type="nucleotide sequence ID" value="NZ_KQ235876.1"/>
</dbReference>
<keyword evidence="5 7" id="KW-1133">Transmembrane helix</keyword>
<dbReference type="CDD" id="cd06261">
    <property type="entry name" value="TM_PBP2"/>
    <property type="match status" value="1"/>
</dbReference>
<dbReference type="InterPro" id="IPR035906">
    <property type="entry name" value="MetI-like_sf"/>
</dbReference>
<dbReference type="GeneID" id="93165365"/>
<feature type="transmembrane region" description="Helical" evidence="7">
    <location>
        <begin position="70"/>
        <end position="94"/>
    </location>
</feature>
<dbReference type="Gene3D" id="1.10.3720.10">
    <property type="entry name" value="MetI-like"/>
    <property type="match status" value="1"/>
</dbReference>
<dbReference type="SUPFAM" id="SSF161098">
    <property type="entry name" value="MetI-like"/>
    <property type="match status" value="1"/>
</dbReference>
<evidence type="ECO:0000256" key="4">
    <source>
        <dbReference type="ARBA" id="ARBA00022692"/>
    </source>
</evidence>
<feature type="transmembrane region" description="Helical" evidence="7">
    <location>
        <begin position="106"/>
        <end position="127"/>
    </location>
</feature>
<feature type="domain" description="ABC transmembrane type-1" evidence="8">
    <location>
        <begin position="71"/>
        <end position="260"/>
    </location>
</feature>
<comment type="subcellular location">
    <subcellularLocation>
        <location evidence="1 7">Cell membrane</location>
        <topology evidence="1 7">Multi-pass membrane protein</topology>
    </subcellularLocation>
</comment>
<comment type="similarity">
    <text evidence="7">Belongs to the binding-protein-dependent transport system permease family.</text>
</comment>
<accession>A0A0J9CF42</accession>
<dbReference type="AlphaFoldDB" id="A0A0J9CF42"/>
<proteinExistence type="inferred from homology"/>
<dbReference type="PATRIC" id="fig|742734.4.peg.1067"/>
<dbReference type="PROSITE" id="PS50928">
    <property type="entry name" value="ABC_TM1"/>
    <property type="match status" value="1"/>
</dbReference>
<dbReference type="PANTHER" id="PTHR43744:SF12">
    <property type="entry name" value="ABC TRANSPORTER PERMEASE PROTEIN MG189-RELATED"/>
    <property type="match status" value="1"/>
</dbReference>
<feature type="transmembrane region" description="Helical" evidence="7">
    <location>
        <begin position="12"/>
        <end position="31"/>
    </location>
</feature>
<dbReference type="Proteomes" id="UP000037392">
    <property type="component" value="Unassembled WGS sequence"/>
</dbReference>
<gene>
    <name evidence="9" type="ORF">HMPREF9470_01005</name>
</gene>
<dbReference type="Pfam" id="PF00528">
    <property type="entry name" value="BPD_transp_1"/>
    <property type="match status" value="1"/>
</dbReference>
<feature type="transmembrane region" description="Helical" evidence="7">
    <location>
        <begin position="179"/>
        <end position="203"/>
    </location>
</feature>